<dbReference type="Proteomes" id="UP000050544">
    <property type="component" value="Unassembled WGS sequence"/>
</dbReference>
<dbReference type="OrthoDB" id="9811366at2"/>
<keyword evidence="1" id="KW-0676">Redox-active center</keyword>
<dbReference type="EMBL" id="LGKO01000002">
    <property type="protein sequence ID" value="KPL84319.1"/>
    <property type="molecule type" value="Genomic_DNA"/>
</dbReference>
<dbReference type="InterPro" id="IPR036249">
    <property type="entry name" value="Thioredoxin-like_sf"/>
</dbReference>
<evidence type="ECO:0000256" key="1">
    <source>
        <dbReference type="ARBA" id="ARBA00023284"/>
    </source>
</evidence>
<dbReference type="AlphaFoldDB" id="A0A0P6XXQ4"/>
<proteinExistence type="predicted"/>
<dbReference type="Pfam" id="PF10262">
    <property type="entry name" value="Rdx"/>
    <property type="match status" value="1"/>
</dbReference>
<gene>
    <name evidence="2" type="ORF">SE15_04120</name>
</gene>
<keyword evidence="3" id="KW-1185">Reference proteome</keyword>
<dbReference type="SUPFAM" id="SSF52833">
    <property type="entry name" value="Thioredoxin-like"/>
    <property type="match status" value="1"/>
</dbReference>
<evidence type="ECO:0008006" key="4">
    <source>
        <dbReference type="Google" id="ProtNLM"/>
    </source>
</evidence>
<evidence type="ECO:0000313" key="3">
    <source>
        <dbReference type="Proteomes" id="UP000050544"/>
    </source>
</evidence>
<comment type="caution">
    <text evidence="2">The sequence shown here is derived from an EMBL/GenBank/DDBJ whole genome shotgun (WGS) entry which is preliminary data.</text>
</comment>
<sequence>MADLLKNFEPEIESITVIPSDGGRFEVSVNGQLLYSKLKTGRHAEPGEILSLVKNYLQEGRT</sequence>
<organism evidence="2 3">
    <name type="scientific">Thermanaerothrix daxensis</name>
    <dbReference type="NCBI Taxonomy" id="869279"/>
    <lineage>
        <taxon>Bacteria</taxon>
        <taxon>Bacillati</taxon>
        <taxon>Chloroflexota</taxon>
        <taxon>Anaerolineae</taxon>
        <taxon>Anaerolineales</taxon>
        <taxon>Anaerolineaceae</taxon>
        <taxon>Thermanaerothrix</taxon>
    </lineage>
</organism>
<name>A0A0P6XXQ4_9CHLR</name>
<evidence type="ECO:0000313" key="2">
    <source>
        <dbReference type="EMBL" id="KPL84319.1"/>
    </source>
</evidence>
<protein>
    <recommendedName>
        <fullName evidence="4">SelT/SelW/SelH family protein</fullName>
    </recommendedName>
</protein>
<dbReference type="STRING" id="869279.SE15_04120"/>
<dbReference type="InterPro" id="IPR011893">
    <property type="entry name" value="Selenoprotein_Rdx-typ"/>
</dbReference>
<accession>A0A0P6XXQ4</accession>
<reference evidence="2 3" key="1">
    <citation type="submission" date="2015-07" db="EMBL/GenBank/DDBJ databases">
        <title>Whole genome sequence of Thermanaerothrix daxensis DSM 23592.</title>
        <authorList>
            <person name="Hemp J."/>
            <person name="Ward L.M."/>
            <person name="Pace L.A."/>
            <person name="Fischer W.W."/>
        </authorList>
    </citation>
    <scope>NUCLEOTIDE SEQUENCE [LARGE SCALE GENOMIC DNA]</scope>
    <source>
        <strain evidence="2 3">GNS-1</strain>
    </source>
</reference>
<dbReference type="Gene3D" id="3.40.30.10">
    <property type="entry name" value="Glutaredoxin"/>
    <property type="match status" value="1"/>
</dbReference>
<dbReference type="NCBIfam" id="TIGR02174">
    <property type="entry name" value="CXXU_selWTH"/>
    <property type="match status" value="1"/>
</dbReference>